<keyword evidence="2" id="KW-1185">Reference proteome</keyword>
<proteinExistence type="predicted"/>
<gene>
    <name evidence="1" type="ORF">T01_14343</name>
</gene>
<sequence>MLLAAEDEHLVFRFKSNPPLPTALFMRRIHITFNSIVINNNRFHQSTASVITLGIVFNCSIFKEKNKARRVVYGMNRKFGKMTHVSRQLDDAA</sequence>
<dbReference type="InParanoid" id="A0A0V1BJA5"/>
<accession>A0A0V1BJA5</accession>
<protein>
    <submittedName>
        <fullName evidence="1">Uncharacterized protein</fullName>
    </submittedName>
</protein>
<organism evidence="1 2">
    <name type="scientific">Trichinella spiralis</name>
    <name type="common">Trichina worm</name>
    <dbReference type="NCBI Taxonomy" id="6334"/>
    <lineage>
        <taxon>Eukaryota</taxon>
        <taxon>Metazoa</taxon>
        <taxon>Ecdysozoa</taxon>
        <taxon>Nematoda</taxon>
        <taxon>Enoplea</taxon>
        <taxon>Dorylaimia</taxon>
        <taxon>Trichinellida</taxon>
        <taxon>Trichinellidae</taxon>
        <taxon>Trichinella</taxon>
    </lineage>
</organism>
<reference evidence="1 2" key="1">
    <citation type="submission" date="2015-01" db="EMBL/GenBank/DDBJ databases">
        <title>Evolution of Trichinella species and genotypes.</title>
        <authorList>
            <person name="Korhonen P.K."/>
            <person name="Edoardo P."/>
            <person name="Giuseppe L.R."/>
            <person name="Gasser R.B."/>
        </authorList>
    </citation>
    <scope>NUCLEOTIDE SEQUENCE [LARGE SCALE GENOMIC DNA]</scope>
    <source>
        <strain evidence="1">ISS3</strain>
    </source>
</reference>
<comment type="caution">
    <text evidence="1">The sequence shown here is derived from an EMBL/GenBank/DDBJ whole genome shotgun (WGS) entry which is preliminary data.</text>
</comment>
<dbReference type="AlphaFoldDB" id="A0A0V1BJA5"/>
<evidence type="ECO:0000313" key="2">
    <source>
        <dbReference type="Proteomes" id="UP000054776"/>
    </source>
</evidence>
<evidence type="ECO:0000313" key="1">
    <source>
        <dbReference type="EMBL" id="KRY36993.1"/>
    </source>
</evidence>
<dbReference type="EMBL" id="JYDH01000038">
    <property type="protein sequence ID" value="KRY36993.1"/>
    <property type="molecule type" value="Genomic_DNA"/>
</dbReference>
<name>A0A0V1BJA5_TRISP</name>
<dbReference type="Proteomes" id="UP000054776">
    <property type="component" value="Unassembled WGS sequence"/>
</dbReference>